<feature type="region of interest" description="Disordered" evidence="1">
    <location>
        <begin position="186"/>
        <end position="257"/>
    </location>
</feature>
<name>A0A9P8XRU5_9PEZI</name>
<evidence type="ECO:0000313" key="2">
    <source>
        <dbReference type="EMBL" id="KAH7014242.1"/>
    </source>
</evidence>
<sequence length="330" mass="36726">MHSTDQAHTITMAALPPTPSELELTVRSLAAQHRTIETLAPVLQPVLDQALSASTAAVSKSASFTTDRSQIRKSAVEHALSSKMTKAEITMYNKWQSGLVKIPVAKNQSTGKATEGNVPWLFLKHTSLVPLVNAMVKIHDIEEEMLATRLERIRKIVDAAAKESERVKRKLVKDLTSSLTKLEEKDRRFTPFSRQKKGQDDAKEKEAKATAKAERRLEKKLRHEQEKRQRKLLLSNSLTSPKSLTNRPSKSLEREIRSASRLPVASLYRVAAPVQEQDATLGDKQRAGGGGMKRARSPSMEAGSVAWHANKRAKLTDAWLQCNENGQDIE</sequence>
<dbReference type="EMBL" id="JAGTJQ010000013">
    <property type="protein sequence ID" value="KAH7014242.1"/>
    <property type="molecule type" value="Genomic_DNA"/>
</dbReference>
<feature type="compositionally biased region" description="Basic and acidic residues" evidence="1">
    <location>
        <begin position="197"/>
        <end position="227"/>
    </location>
</feature>
<reference evidence="2" key="1">
    <citation type="journal article" date="2021" name="Nat. Commun.">
        <title>Genetic determinants of endophytism in the Arabidopsis root mycobiome.</title>
        <authorList>
            <person name="Mesny F."/>
            <person name="Miyauchi S."/>
            <person name="Thiergart T."/>
            <person name="Pickel B."/>
            <person name="Atanasova L."/>
            <person name="Karlsson M."/>
            <person name="Huettel B."/>
            <person name="Barry K.W."/>
            <person name="Haridas S."/>
            <person name="Chen C."/>
            <person name="Bauer D."/>
            <person name="Andreopoulos W."/>
            <person name="Pangilinan J."/>
            <person name="LaButti K."/>
            <person name="Riley R."/>
            <person name="Lipzen A."/>
            <person name="Clum A."/>
            <person name="Drula E."/>
            <person name="Henrissat B."/>
            <person name="Kohler A."/>
            <person name="Grigoriev I.V."/>
            <person name="Martin F.M."/>
            <person name="Hacquard S."/>
        </authorList>
    </citation>
    <scope>NUCLEOTIDE SEQUENCE</scope>
    <source>
        <strain evidence="2">MPI-CAGE-CH-0230</strain>
    </source>
</reference>
<dbReference type="AlphaFoldDB" id="A0A9P8XRU5"/>
<keyword evidence="3" id="KW-1185">Reference proteome</keyword>
<accession>A0A9P8XRU5</accession>
<dbReference type="GeneID" id="70189286"/>
<feature type="region of interest" description="Disordered" evidence="1">
    <location>
        <begin position="278"/>
        <end position="304"/>
    </location>
</feature>
<evidence type="ECO:0000256" key="1">
    <source>
        <dbReference type="SAM" id="MobiDB-lite"/>
    </source>
</evidence>
<gene>
    <name evidence="2" type="ORF">B0I36DRAFT_369221</name>
</gene>
<protein>
    <submittedName>
        <fullName evidence="2">Uncharacterized protein</fullName>
    </submittedName>
</protein>
<evidence type="ECO:0000313" key="3">
    <source>
        <dbReference type="Proteomes" id="UP000756346"/>
    </source>
</evidence>
<dbReference type="RefSeq" id="XP_046005209.1">
    <property type="nucleotide sequence ID" value="XM_046159740.1"/>
</dbReference>
<dbReference type="Proteomes" id="UP000756346">
    <property type="component" value="Unassembled WGS sequence"/>
</dbReference>
<comment type="caution">
    <text evidence="2">The sequence shown here is derived from an EMBL/GenBank/DDBJ whole genome shotgun (WGS) entry which is preliminary data.</text>
</comment>
<proteinExistence type="predicted"/>
<organism evidence="2 3">
    <name type="scientific">Microdochium trichocladiopsis</name>
    <dbReference type="NCBI Taxonomy" id="1682393"/>
    <lineage>
        <taxon>Eukaryota</taxon>
        <taxon>Fungi</taxon>
        <taxon>Dikarya</taxon>
        <taxon>Ascomycota</taxon>
        <taxon>Pezizomycotina</taxon>
        <taxon>Sordariomycetes</taxon>
        <taxon>Xylariomycetidae</taxon>
        <taxon>Xylariales</taxon>
        <taxon>Microdochiaceae</taxon>
        <taxon>Microdochium</taxon>
    </lineage>
</organism>
<feature type="compositionally biased region" description="Polar residues" evidence="1">
    <location>
        <begin position="234"/>
        <end position="249"/>
    </location>
</feature>